<dbReference type="RefSeq" id="WP_345455313.1">
    <property type="nucleotide sequence ID" value="NZ_BAABKG010000001.1"/>
</dbReference>
<evidence type="ECO:0000313" key="2">
    <source>
        <dbReference type="EMBL" id="GAA5144041.1"/>
    </source>
</evidence>
<sequence length="683" mass="70622">MPSLTTRGLATSAVAALAVTGLALAPAPATSAAGPGVALLSQAGASPVASVRWDGRDDTVRLALQTADPTAVVGWDYNLDPQAANGASGWTEITATSGTMTGYAVTDWDPTATPDGDLVGRTVALRARATTTGGTSFARRTGVRVVGGEQTRSLFAESEGGFFRQPYADSDRTGRLLVVSGTTGANAGNVVLEAWRAEDGEYAWRTNAQVEASPIKGPEGSVAFGGEFDGVLDLRAFDAAVGDTLAVRAELDSDHVEPITLYRQTITQASASTNGPKPAGEATEVTFFVDDQNGFGIAGAEVRRRSNGNVVGYTDGTGQVATTQPAGTTQTYYVNTTDVDAFEDGVDPVVEVEAAAYTPEPTSAGPVSFDLDAFDLDEYAVGDLAVGSYDQQGQPIGRQPVEYRLYQQGETPPETWTPATTAADGYAPVQWQPAAGQWVLEARMAGTSGVSSLGFQAGQARLVLTPGPAAGPGGRQSFTGRLTLGDGVDLPFRKVDLAFQRGVEVVPGRDPDAGILVGGKRLLTSSVTTDDDGAFSFVVADEQQTPRAAETGGRLLVATGETVADSDWPPVDGDADAGARRTVGFGSGRGTASIGLAGRDNGPAADVLRVTGASSLAGERVKVLRVLSGGRFQQVAQRTLDGQGDVDRLVVADRNAGAKTGYVVRLLGSTRVQAAVSKVRRVR</sequence>
<evidence type="ECO:0000256" key="1">
    <source>
        <dbReference type="SAM" id="SignalP"/>
    </source>
</evidence>
<keyword evidence="3" id="KW-1185">Reference proteome</keyword>
<gene>
    <name evidence="2" type="ORF">GCM10023340_10900</name>
</gene>
<accession>A0ABP9PF90</accession>
<dbReference type="Proteomes" id="UP001500221">
    <property type="component" value="Unassembled WGS sequence"/>
</dbReference>
<keyword evidence="1" id="KW-0732">Signal</keyword>
<proteinExistence type="predicted"/>
<protein>
    <submittedName>
        <fullName evidence="2">Uncharacterized protein</fullName>
    </submittedName>
</protein>
<evidence type="ECO:0000313" key="3">
    <source>
        <dbReference type="Proteomes" id="UP001500221"/>
    </source>
</evidence>
<dbReference type="EMBL" id="BAABKG010000001">
    <property type="protein sequence ID" value="GAA5144041.1"/>
    <property type="molecule type" value="Genomic_DNA"/>
</dbReference>
<organism evidence="2 3">
    <name type="scientific">Nocardioides marinquilinus</name>
    <dbReference type="NCBI Taxonomy" id="1210400"/>
    <lineage>
        <taxon>Bacteria</taxon>
        <taxon>Bacillati</taxon>
        <taxon>Actinomycetota</taxon>
        <taxon>Actinomycetes</taxon>
        <taxon>Propionibacteriales</taxon>
        <taxon>Nocardioidaceae</taxon>
        <taxon>Nocardioides</taxon>
    </lineage>
</organism>
<reference evidence="3" key="1">
    <citation type="journal article" date="2019" name="Int. J. Syst. Evol. Microbiol.">
        <title>The Global Catalogue of Microorganisms (GCM) 10K type strain sequencing project: providing services to taxonomists for standard genome sequencing and annotation.</title>
        <authorList>
            <consortium name="The Broad Institute Genomics Platform"/>
            <consortium name="The Broad Institute Genome Sequencing Center for Infectious Disease"/>
            <person name="Wu L."/>
            <person name="Ma J."/>
        </authorList>
    </citation>
    <scope>NUCLEOTIDE SEQUENCE [LARGE SCALE GENOMIC DNA]</scope>
    <source>
        <strain evidence="3">JCM 18459</strain>
    </source>
</reference>
<feature type="signal peptide" evidence="1">
    <location>
        <begin position="1"/>
        <end position="32"/>
    </location>
</feature>
<comment type="caution">
    <text evidence="2">The sequence shown here is derived from an EMBL/GenBank/DDBJ whole genome shotgun (WGS) entry which is preliminary data.</text>
</comment>
<feature type="chain" id="PRO_5045078099" evidence="1">
    <location>
        <begin position="33"/>
        <end position="683"/>
    </location>
</feature>
<name>A0ABP9PF90_9ACTN</name>